<accession>A0A9D2K114</accession>
<comment type="caution">
    <text evidence="2">The sequence shown here is derived from an EMBL/GenBank/DDBJ whole genome shotgun (WGS) entry which is preliminary data.</text>
</comment>
<dbReference type="Proteomes" id="UP000824116">
    <property type="component" value="Unassembled WGS sequence"/>
</dbReference>
<reference evidence="2" key="1">
    <citation type="journal article" date="2021" name="PeerJ">
        <title>Extensive microbial diversity within the chicken gut microbiome revealed by metagenomics and culture.</title>
        <authorList>
            <person name="Gilroy R."/>
            <person name="Ravi A."/>
            <person name="Getino M."/>
            <person name="Pursley I."/>
            <person name="Horton D.L."/>
            <person name="Alikhan N.F."/>
            <person name="Baker D."/>
            <person name="Gharbi K."/>
            <person name="Hall N."/>
            <person name="Watson M."/>
            <person name="Adriaenssens E.M."/>
            <person name="Foster-Nyarko E."/>
            <person name="Jarju S."/>
            <person name="Secka A."/>
            <person name="Antonio M."/>
            <person name="Oren A."/>
            <person name="Chaudhuri R.R."/>
            <person name="La Ragione R."/>
            <person name="Hildebrand F."/>
            <person name="Pallen M.J."/>
        </authorList>
    </citation>
    <scope>NUCLEOTIDE SEQUENCE</scope>
    <source>
        <strain evidence="2">CHK196-3914</strain>
    </source>
</reference>
<dbReference type="SUPFAM" id="SSF52266">
    <property type="entry name" value="SGNH hydrolase"/>
    <property type="match status" value="1"/>
</dbReference>
<gene>
    <name evidence="2" type="ORF">H9723_01145</name>
</gene>
<evidence type="ECO:0000259" key="1">
    <source>
        <dbReference type="Pfam" id="PF13472"/>
    </source>
</evidence>
<dbReference type="InterPro" id="IPR013830">
    <property type="entry name" value="SGNH_hydro"/>
</dbReference>
<dbReference type="InterPro" id="IPR036514">
    <property type="entry name" value="SGNH_hydro_sf"/>
</dbReference>
<proteinExistence type="predicted"/>
<evidence type="ECO:0000313" key="3">
    <source>
        <dbReference type="Proteomes" id="UP000824116"/>
    </source>
</evidence>
<dbReference type="EMBL" id="DXAY01000027">
    <property type="protein sequence ID" value="HIZ73838.1"/>
    <property type="molecule type" value="Genomic_DNA"/>
</dbReference>
<sequence>MKKLSRKRKRLLIISGGVLLLLVLVILTVRGVHHLTSPRVDTEQGIQYIKAAESEDTAIIEQKIAQLESQDSQEGDTRSNKEKFTGSVVMGDSITEGFTEYDVLNASSVVSKIGVHLTELDDQIQRAKELNPQIIFLSYGMNDVTATEGDTDMFRKEYEAVVKQIQEEIPDAHIFVNSVFPVQEKALTEEPELADIASYNEVLKTMCSDLQIGYIDNTEIVEEQYYEEDGIHFKAEFYPVWADRMAEVAAL</sequence>
<organism evidence="2 3">
    <name type="scientific">Candidatus Mediterraneibacter stercoravium</name>
    <dbReference type="NCBI Taxonomy" id="2838685"/>
    <lineage>
        <taxon>Bacteria</taxon>
        <taxon>Bacillati</taxon>
        <taxon>Bacillota</taxon>
        <taxon>Clostridia</taxon>
        <taxon>Lachnospirales</taxon>
        <taxon>Lachnospiraceae</taxon>
        <taxon>Mediterraneibacter</taxon>
    </lineage>
</organism>
<feature type="domain" description="SGNH hydrolase-type esterase" evidence="1">
    <location>
        <begin position="90"/>
        <end position="238"/>
    </location>
</feature>
<dbReference type="Pfam" id="PF13472">
    <property type="entry name" value="Lipase_GDSL_2"/>
    <property type="match status" value="1"/>
</dbReference>
<protein>
    <submittedName>
        <fullName evidence="2">Phospholipase</fullName>
    </submittedName>
</protein>
<dbReference type="Gene3D" id="3.40.50.1110">
    <property type="entry name" value="SGNH hydrolase"/>
    <property type="match status" value="1"/>
</dbReference>
<dbReference type="AlphaFoldDB" id="A0A9D2K114"/>
<evidence type="ECO:0000313" key="2">
    <source>
        <dbReference type="EMBL" id="HIZ73838.1"/>
    </source>
</evidence>
<name>A0A9D2K114_9FIRM</name>
<reference evidence="2" key="2">
    <citation type="submission" date="2021-04" db="EMBL/GenBank/DDBJ databases">
        <authorList>
            <person name="Gilroy R."/>
        </authorList>
    </citation>
    <scope>NUCLEOTIDE SEQUENCE</scope>
    <source>
        <strain evidence="2">CHK196-3914</strain>
    </source>
</reference>